<evidence type="ECO:0000313" key="2">
    <source>
        <dbReference type="EMBL" id="CCH43800.1"/>
    </source>
</evidence>
<evidence type="ECO:0000313" key="3">
    <source>
        <dbReference type="Proteomes" id="UP000009328"/>
    </source>
</evidence>
<dbReference type="GO" id="GO:0000277">
    <property type="term" value="F:[cytochrome c]-lysine N-methyltransferase activity"/>
    <property type="evidence" value="ECO:0007669"/>
    <property type="project" value="UniProtKB-EC"/>
</dbReference>
<dbReference type="Gene3D" id="3.90.1410.10">
    <property type="entry name" value="set domain protein methyltransferase, domain 1"/>
    <property type="match status" value="1"/>
</dbReference>
<dbReference type="SUPFAM" id="SSF82199">
    <property type="entry name" value="SET domain"/>
    <property type="match status" value="1"/>
</dbReference>
<proteinExistence type="predicted"/>
<feature type="compositionally biased region" description="Basic and acidic residues" evidence="1">
    <location>
        <begin position="259"/>
        <end position="270"/>
    </location>
</feature>
<comment type="caution">
    <text evidence="2">The sequence shown here is derived from an EMBL/GenBank/DDBJ whole genome shotgun (WGS) entry which is preliminary data.</text>
</comment>
<sequence>MGFDTAYRESFIQWAIDQGVEINKFVTIKESQTGGTGVFFKVQEFVQENGKIDEDDQIVLMRIPKKNTMSLDSIATDLLEPQLAYDADAPKDYIKQSDVFKQFLADLSRNFQEGIDPYFRGGLNETNILVGEIQILTILKKLRDQLYEAPSTTEHYKDFLKKSPFAKFDRYLDLLYKTEVNSLKLDTYYEVYKTQFKYNQREYRFLIEKAKNLAIFSSLLSIKEDLGFSLENYIDTKFLQKIEISVISRILEIPEPYEDQEHNASPRENRSNPSSEESEEAEVQHESDGYVEDDEDDGEEQYGFSVASTMVPIIDFVNHSNDQVNAKFDVDVKNGDVLLKYDNEAEITDEEIELFITYSEYEDVFNFINAYGFIPKSSKTNPVYEHAIDRDYLSSYEIENEVDGVNYKHNVANLLKWVGQAPNIQFVLTYDGDEVKDVKLNLDQNFIIFGFSKGLTYHPDRALEIIKETHGENTTNDIAKEILQLEESPHSDLVECNGQTPYTLRQVDENVDLWTIIENTPDEEVDELMIEFIKFLLPYFKYRIKELDNGLLLKAKNFKSIIVQFAVFEREILKKFLEIAQEKETEEDLMDFIIGADEIDTEWLKYRLNPRYISHSKKLEIQNRHLVSAFHQLGVDTD</sequence>
<organism evidence="2 3">
    <name type="scientific">Wickerhamomyces ciferrii (strain ATCC 14091 / BCRC 22168 / CBS 111 / JCM 3599 / NBRC 0793 / NRRL Y-1031 F-60-10)</name>
    <name type="common">Yeast</name>
    <name type="synonym">Pichia ciferrii</name>
    <dbReference type="NCBI Taxonomy" id="1206466"/>
    <lineage>
        <taxon>Eukaryota</taxon>
        <taxon>Fungi</taxon>
        <taxon>Dikarya</taxon>
        <taxon>Ascomycota</taxon>
        <taxon>Saccharomycotina</taxon>
        <taxon>Saccharomycetes</taxon>
        <taxon>Phaffomycetales</taxon>
        <taxon>Wickerhamomycetaceae</taxon>
        <taxon>Wickerhamomyces</taxon>
    </lineage>
</organism>
<gene>
    <name evidence="2" type="ORF">BN7_3354</name>
</gene>
<dbReference type="EC" id="2.1.1.59" evidence="2"/>
<protein>
    <submittedName>
        <fullName evidence="2">Cytochrome c lysine N-methyltransferase 1</fullName>
        <ecNumber evidence="2">2.1.1.59</ecNumber>
    </submittedName>
</protein>
<dbReference type="AlphaFoldDB" id="K0KFB3"/>
<feature type="compositionally biased region" description="Acidic residues" evidence="1">
    <location>
        <begin position="289"/>
        <end position="299"/>
    </location>
</feature>
<dbReference type="Proteomes" id="UP000009328">
    <property type="component" value="Unassembled WGS sequence"/>
</dbReference>
<keyword evidence="2" id="KW-0808">Transferase</keyword>
<dbReference type="HOGENOM" id="CLU_035838_0_0_1"/>
<feature type="region of interest" description="Disordered" evidence="1">
    <location>
        <begin position="257"/>
        <end position="299"/>
    </location>
</feature>
<dbReference type="eggNOG" id="ENOG502RXKP">
    <property type="taxonomic scope" value="Eukaryota"/>
</dbReference>
<evidence type="ECO:0000256" key="1">
    <source>
        <dbReference type="SAM" id="MobiDB-lite"/>
    </source>
</evidence>
<dbReference type="InParanoid" id="K0KFB3"/>
<dbReference type="InterPro" id="IPR046341">
    <property type="entry name" value="SET_dom_sf"/>
</dbReference>
<name>K0KFB3_WICCF</name>
<accession>K0KFB3</accession>
<keyword evidence="2" id="KW-0489">Methyltransferase</keyword>
<dbReference type="GO" id="GO:0032259">
    <property type="term" value="P:methylation"/>
    <property type="evidence" value="ECO:0007669"/>
    <property type="project" value="UniProtKB-KW"/>
</dbReference>
<keyword evidence="3" id="KW-1185">Reference proteome</keyword>
<dbReference type="EMBL" id="CAIF01000090">
    <property type="protein sequence ID" value="CCH43800.1"/>
    <property type="molecule type" value="Genomic_DNA"/>
</dbReference>
<reference evidence="2 3" key="1">
    <citation type="journal article" date="2012" name="Eukaryot. Cell">
        <title>Draft genome sequence of Wickerhamomyces ciferrii NRRL Y-1031 F-60-10.</title>
        <authorList>
            <person name="Schneider J."/>
            <person name="Andrea H."/>
            <person name="Blom J."/>
            <person name="Jaenicke S."/>
            <person name="Ruckert C."/>
            <person name="Schorsch C."/>
            <person name="Szczepanowski R."/>
            <person name="Farwick M."/>
            <person name="Goesmann A."/>
            <person name="Puhler A."/>
            <person name="Schaffer S."/>
            <person name="Tauch A."/>
            <person name="Kohler T."/>
            <person name="Brinkrolf K."/>
        </authorList>
    </citation>
    <scope>NUCLEOTIDE SEQUENCE [LARGE SCALE GENOMIC DNA]</scope>
    <source>
        <strain evidence="3">ATCC 14091 / BCRC 22168 / CBS 111 / JCM 3599 / NBRC 0793 / NRRL Y-1031 F-60-10</strain>
    </source>
</reference>
<dbReference type="FunCoup" id="K0KFB3">
    <property type="interactions" value="58"/>
</dbReference>
<dbReference type="STRING" id="1206466.K0KFB3"/>